<keyword evidence="5 9" id="KW-0276">Fatty acid metabolism</keyword>
<dbReference type="GO" id="GO:0000035">
    <property type="term" value="F:acyl binding"/>
    <property type="evidence" value="ECO:0007669"/>
    <property type="project" value="TreeGrafter"/>
</dbReference>
<dbReference type="GO" id="GO:0031177">
    <property type="term" value="F:phosphopantetheine binding"/>
    <property type="evidence" value="ECO:0007669"/>
    <property type="project" value="InterPro"/>
</dbReference>
<dbReference type="GO" id="GO:0009245">
    <property type="term" value="P:lipid A biosynthetic process"/>
    <property type="evidence" value="ECO:0007669"/>
    <property type="project" value="TreeGrafter"/>
</dbReference>
<dbReference type="RefSeq" id="WP_128776426.1">
    <property type="nucleotide sequence ID" value="NZ_RYFI01000003.1"/>
</dbReference>
<dbReference type="NCBIfam" id="NF002149">
    <property type="entry name" value="PRK00982.1-3"/>
    <property type="match status" value="1"/>
</dbReference>
<dbReference type="UniPathway" id="UPA00360"/>
<organism evidence="13 14">
    <name type="scientific">Hansschlegelia zhihuaiae</name>
    <dbReference type="NCBI Taxonomy" id="405005"/>
    <lineage>
        <taxon>Bacteria</taxon>
        <taxon>Pseudomonadati</taxon>
        <taxon>Pseudomonadota</taxon>
        <taxon>Alphaproteobacteria</taxon>
        <taxon>Hyphomicrobiales</taxon>
        <taxon>Methylopilaceae</taxon>
        <taxon>Hansschlegelia</taxon>
    </lineage>
</organism>
<dbReference type="InterPro" id="IPR036736">
    <property type="entry name" value="ACP-like_sf"/>
</dbReference>
<dbReference type="NCBIfam" id="NF002150">
    <property type="entry name" value="PRK00982.1-4"/>
    <property type="match status" value="1"/>
</dbReference>
<protein>
    <recommendedName>
        <fullName evidence="9 10">Acyl carrier protein</fullName>
        <shortName evidence="9">ACP</shortName>
    </recommendedName>
</protein>
<comment type="subcellular location">
    <subcellularLocation>
        <location evidence="9">Cytoplasm</location>
    </subcellularLocation>
</comment>
<keyword evidence="2 9" id="KW-0596">Phosphopantetheine</keyword>
<dbReference type="Proteomes" id="UP000289708">
    <property type="component" value="Unassembled WGS sequence"/>
</dbReference>
<evidence type="ECO:0000256" key="6">
    <source>
        <dbReference type="ARBA" id="ARBA00023098"/>
    </source>
</evidence>
<dbReference type="Gene3D" id="1.10.1200.10">
    <property type="entry name" value="ACP-like"/>
    <property type="match status" value="1"/>
</dbReference>
<dbReference type="GO" id="GO:0016020">
    <property type="term" value="C:membrane"/>
    <property type="evidence" value="ECO:0007669"/>
    <property type="project" value="GOC"/>
</dbReference>
<comment type="similarity">
    <text evidence="9">Belongs to the acyl carrier protein (ACP) family.</text>
</comment>
<accession>A0A4Q0MMR0</accession>
<dbReference type="InterPro" id="IPR003231">
    <property type="entry name" value="ACP"/>
</dbReference>
<dbReference type="OrthoDB" id="9804551at2"/>
<proteinExistence type="inferred from homology"/>
<dbReference type="SUPFAM" id="SSF47336">
    <property type="entry name" value="ACP-like"/>
    <property type="match status" value="1"/>
</dbReference>
<dbReference type="PROSITE" id="PS50075">
    <property type="entry name" value="CARRIER"/>
    <property type="match status" value="1"/>
</dbReference>
<dbReference type="NCBIfam" id="TIGR00517">
    <property type="entry name" value="acyl_carrier"/>
    <property type="match status" value="1"/>
</dbReference>
<dbReference type="Pfam" id="PF00550">
    <property type="entry name" value="PP-binding"/>
    <property type="match status" value="1"/>
</dbReference>
<dbReference type="HAMAP" id="MF_01217">
    <property type="entry name" value="Acyl_carrier"/>
    <property type="match status" value="1"/>
</dbReference>
<dbReference type="AlphaFoldDB" id="A0A4Q0MMR0"/>
<evidence type="ECO:0000256" key="11">
    <source>
        <dbReference type="RuleBase" id="RU003545"/>
    </source>
</evidence>
<evidence type="ECO:0000256" key="3">
    <source>
        <dbReference type="ARBA" id="ARBA00022516"/>
    </source>
</evidence>
<keyword evidence="14" id="KW-1185">Reference proteome</keyword>
<comment type="pathway">
    <text evidence="8">Glycolipid biosynthesis; KDO(2)-lipid A biosynthesis.</text>
</comment>
<dbReference type="UniPathway" id="UPA00094"/>
<keyword evidence="6 9" id="KW-0443">Lipid metabolism</keyword>
<evidence type="ECO:0000256" key="4">
    <source>
        <dbReference type="ARBA" id="ARBA00022553"/>
    </source>
</evidence>
<dbReference type="EMBL" id="RYFI01000003">
    <property type="protein sequence ID" value="RXF74775.1"/>
    <property type="molecule type" value="Genomic_DNA"/>
</dbReference>
<dbReference type="InterPro" id="IPR020806">
    <property type="entry name" value="PKS_PP-bd"/>
</dbReference>
<comment type="function">
    <text evidence="1 9 11">Carrier of the growing fatty acid chain in fatty acid biosynthesis.</text>
</comment>
<evidence type="ECO:0000256" key="1">
    <source>
        <dbReference type="ARBA" id="ARBA00003180"/>
    </source>
</evidence>
<dbReference type="PROSITE" id="PS00012">
    <property type="entry name" value="PHOSPHOPANTETHEINE"/>
    <property type="match status" value="1"/>
</dbReference>
<comment type="PTM">
    <text evidence="9">4'-phosphopantetheine is transferred from CoA to a specific serine of apo-ACP by AcpS. This modification is essential for activity because fatty acids are bound in thioester linkage to the sulfhydryl of the prosthetic group.</text>
</comment>
<dbReference type="InterPro" id="IPR009081">
    <property type="entry name" value="PP-bd_ACP"/>
</dbReference>
<keyword evidence="7 9" id="KW-0275">Fatty acid biosynthesis</keyword>
<feature type="modified residue" description="O-(pantetheine 4'-phosphoryl)serine" evidence="9">
    <location>
        <position position="37"/>
    </location>
</feature>
<dbReference type="PANTHER" id="PTHR20863:SF76">
    <property type="entry name" value="CARRIER DOMAIN-CONTAINING PROTEIN"/>
    <property type="match status" value="1"/>
</dbReference>
<keyword evidence="9" id="KW-0963">Cytoplasm</keyword>
<dbReference type="GO" id="GO:0000036">
    <property type="term" value="F:acyl carrier activity"/>
    <property type="evidence" value="ECO:0007669"/>
    <property type="project" value="UniProtKB-UniRule"/>
</dbReference>
<dbReference type="NCBIfam" id="NF002148">
    <property type="entry name" value="PRK00982.1-2"/>
    <property type="match status" value="1"/>
</dbReference>
<evidence type="ECO:0000256" key="10">
    <source>
        <dbReference type="NCBIfam" id="TIGR00517"/>
    </source>
</evidence>
<keyword evidence="4 9" id="KW-0597">Phosphoprotein</keyword>
<reference evidence="13 14" key="1">
    <citation type="submission" date="2018-12" db="EMBL/GenBank/DDBJ databases">
        <title>bacterium Hansschlegelia zhihuaiae S113.</title>
        <authorList>
            <person name="He J."/>
        </authorList>
    </citation>
    <scope>NUCLEOTIDE SEQUENCE [LARGE SCALE GENOMIC DNA]</scope>
    <source>
        <strain evidence="13 14">S 113</strain>
    </source>
</reference>
<evidence type="ECO:0000256" key="9">
    <source>
        <dbReference type="HAMAP-Rule" id="MF_01217"/>
    </source>
</evidence>
<dbReference type="GO" id="GO:0036104">
    <property type="term" value="P:Kdo2-lipid A biosynthetic process"/>
    <property type="evidence" value="ECO:0007669"/>
    <property type="project" value="UniProtKB-UniPathway"/>
</dbReference>
<dbReference type="InterPro" id="IPR006162">
    <property type="entry name" value="Ppantetheine_attach_site"/>
</dbReference>
<evidence type="ECO:0000313" key="13">
    <source>
        <dbReference type="EMBL" id="RXF74775.1"/>
    </source>
</evidence>
<keyword evidence="3 9" id="KW-0444">Lipid biosynthesis</keyword>
<feature type="domain" description="Carrier" evidence="12">
    <location>
        <begin position="2"/>
        <end position="77"/>
    </location>
</feature>
<evidence type="ECO:0000259" key="12">
    <source>
        <dbReference type="PROSITE" id="PS50075"/>
    </source>
</evidence>
<name>A0A4Q0MMR0_9HYPH</name>
<dbReference type="PANTHER" id="PTHR20863">
    <property type="entry name" value="ACYL CARRIER PROTEIN"/>
    <property type="match status" value="1"/>
</dbReference>
<evidence type="ECO:0000256" key="8">
    <source>
        <dbReference type="ARBA" id="ARBA00024328"/>
    </source>
</evidence>
<dbReference type="FunFam" id="1.10.1200.10:FF:000001">
    <property type="entry name" value="Acyl carrier protein"/>
    <property type="match status" value="1"/>
</dbReference>
<gene>
    <name evidence="9" type="primary">acpP</name>
    <name evidence="13" type="ORF">EK403_05210</name>
</gene>
<dbReference type="SMART" id="SM00823">
    <property type="entry name" value="PKS_PP"/>
    <property type="match status" value="1"/>
</dbReference>
<evidence type="ECO:0000256" key="5">
    <source>
        <dbReference type="ARBA" id="ARBA00022832"/>
    </source>
</evidence>
<comment type="pathway">
    <text evidence="9 11">Lipid metabolism; fatty acid biosynthesis.</text>
</comment>
<comment type="PTM">
    <text evidence="11">4'-phosphopantetheine is transferred from CoA to a specific serine of apo-ACP by acpS.</text>
</comment>
<dbReference type="GO" id="GO:0005829">
    <property type="term" value="C:cytosol"/>
    <property type="evidence" value="ECO:0007669"/>
    <property type="project" value="TreeGrafter"/>
</dbReference>
<evidence type="ECO:0000256" key="2">
    <source>
        <dbReference type="ARBA" id="ARBA00022450"/>
    </source>
</evidence>
<sequence>MSDIAERVKKIVVEHLGVDADKVTESASFIDDLGADSLDTVELVMAFEEEFGCEIPDDAAETILTVGDATKFLEKNAAQA</sequence>
<dbReference type="NCBIfam" id="NF002151">
    <property type="entry name" value="PRK00982.1-5"/>
    <property type="match status" value="1"/>
</dbReference>
<comment type="caution">
    <text evidence="13">The sequence shown here is derived from an EMBL/GenBank/DDBJ whole genome shotgun (WGS) entry which is preliminary data.</text>
</comment>
<evidence type="ECO:0000256" key="7">
    <source>
        <dbReference type="ARBA" id="ARBA00023160"/>
    </source>
</evidence>
<evidence type="ECO:0000313" key="14">
    <source>
        <dbReference type="Proteomes" id="UP000289708"/>
    </source>
</evidence>